<comment type="caution">
    <text evidence="2">The sequence shown here is derived from an EMBL/GenBank/DDBJ whole genome shotgun (WGS) entry which is preliminary data.</text>
</comment>
<evidence type="ECO:0000256" key="1">
    <source>
        <dbReference type="SAM" id="MobiDB-lite"/>
    </source>
</evidence>
<dbReference type="InterPro" id="IPR006881">
    <property type="entry name" value="RepA_C"/>
</dbReference>
<reference evidence="3" key="1">
    <citation type="journal article" date="2021" name="Syst. Appl. Microbiol.">
        <title>Roseomonas hellenica sp. nov., isolated from roots of wild-growing Alkanna tinctoria.</title>
        <authorList>
            <person name="Rat A."/>
            <person name="Naranjo H.D."/>
            <person name="Lebbe L."/>
            <person name="Cnockaert M."/>
            <person name="Krigas N."/>
            <person name="Grigoriadou K."/>
            <person name="Maloupa E."/>
            <person name="Willems A."/>
        </authorList>
    </citation>
    <scope>NUCLEOTIDE SEQUENCE [LARGE SCALE GENOMIC DNA]</scope>
    <source>
        <strain evidence="3">LMG 31523</strain>
    </source>
</reference>
<feature type="compositionally biased region" description="Pro residues" evidence="1">
    <location>
        <begin position="324"/>
        <end position="338"/>
    </location>
</feature>
<dbReference type="Proteomes" id="UP001196870">
    <property type="component" value="Unassembled WGS sequence"/>
</dbReference>
<sequence length="483" mass="51026">MTAALACPTDAVYLRRCSVTRSPLRPSAVWIAGQRFARTKALVTMSLNIDPRASAVDPAATPSAEATIWQHAAFCEIALPIRAPRGAWQREVATVAIQIEPGATGHALPSGPLLRLAILHICDRAFRTGSAVVDLGESDAVLAAQLGVDARELAEQVARMLAAKITVTLDGGPALTIFDARSRPRAAGSAWRPSIRLNGGFFASLADHVVPLERRIVELLRDQPAALDAYAWIRQTLRRQAAGPIITTSWDELLKRFGTSSQDMAGFRQGFEAALRAVFDADLSISLAVDDDGVSVEHAAARTEEAPAAGDPDAAPPASKAAEPVPPAVPAPPPPSPKPAAEAAPPAATAAIPSAEPKAPEPAQQAATSPPPNGGTAQDTISLRSHMTGLTQVIWLRRGHGPDSPLVGVTPGTRFDADRLTVLAVEPMVMQISGGLNKQDFDLVSAWVMVNRDLIDGFWEGLITSFEEVGRRVRKVPALSARS</sequence>
<dbReference type="Pfam" id="PF04796">
    <property type="entry name" value="RepA_C"/>
    <property type="match status" value="1"/>
</dbReference>
<name>A0ABS5ERA7_9PROT</name>
<gene>
    <name evidence="2" type="ORF">GXW71_00595</name>
</gene>
<protein>
    <submittedName>
        <fullName evidence="2">Uncharacterized protein</fullName>
    </submittedName>
</protein>
<dbReference type="EMBL" id="JAAGBB010000001">
    <property type="protein sequence ID" value="MBR0662841.1"/>
    <property type="molecule type" value="Genomic_DNA"/>
</dbReference>
<proteinExistence type="predicted"/>
<feature type="region of interest" description="Disordered" evidence="1">
    <location>
        <begin position="301"/>
        <end position="380"/>
    </location>
</feature>
<feature type="compositionally biased region" description="Low complexity" evidence="1">
    <location>
        <begin position="306"/>
        <end position="323"/>
    </location>
</feature>
<organism evidence="2 3">
    <name type="scientific">Plastoroseomonas hellenica</name>
    <dbReference type="NCBI Taxonomy" id="2687306"/>
    <lineage>
        <taxon>Bacteria</taxon>
        <taxon>Pseudomonadati</taxon>
        <taxon>Pseudomonadota</taxon>
        <taxon>Alphaproteobacteria</taxon>
        <taxon>Acetobacterales</taxon>
        <taxon>Acetobacteraceae</taxon>
        <taxon>Plastoroseomonas</taxon>
    </lineage>
</organism>
<accession>A0ABS5ERA7</accession>
<dbReference type="RefSeq" id="WP_211850329.1">
    <property type="nucleotide sequence ID" value="NZ_JAAGBB010000001.1"/>
</dbReference>
<evidence type="ECO:0000313" key="2">
    <source>
        <dbReference type="EMBL" id="MBR0662841.1"/>
    </source>
</evidence>
<keyword evidence="3" id="KW-1185">Reference proteome</keyword>
<evidence type="ECO:0000313" key="3">
    <source>
        <dbReference type="Proteomes" id="UP001196870"/>
    </source>
</evidence>
<feature type="compositionally biased region" description="Low complexity" evidence="1">
    <location>
        <begin position="339"/>
        <end position="367"/>
    </location>
</feature>